<dbReference type="SUPFAM" id="SSF53474">
    <property type="entry name" value="alpha/beta-Hydrolases"/>
    <property type="match status" value="1"/>
</dbReference>
<protein>
    <submittedName>
        <fullName evidence="2">Alpha/beta hydrolase</fullName>
    </submittedName>
</protein>
<dbReference type="GO" id="GO:0016787">
    <property type="term" value="F:hydrolase activity"/>
    <property type="evidence" value="ECO:0007669"/>
    <property type="project" value="UniProtKB-KW"/>
</dbReference>
<dbReference type="Proteomes" id="UP001215827">
    <property type="component" value="Chromosome"/>
</dbReference>
<dbReference type="PANTHER" id="PTHR11614">
    <property type="entry name" value="PHOSPHOLIPASE-RELATED"/>
    <property type="match status" value="1"/>
</dbReference>
<dbReference type="InterPro" id="IPR051044">
    <property type="entry name" value="MAG_DAG_Lipase"/>
</dbReference>
<dbReference type="InterPro" id="IPR022742">
    <property type="entry name" value="Hydrolase_4"/>
</dbReference>
<evidence type="ECO:0000259" key="1">
    <source>
        <dbReference type="Pfam" id="PF12146"/>
    </source>
</evidence>
<keyword evidence="2" id="KW-0378">Hydrolase</keyword>
<feature type="domain" description="Serine aminopeptidase S33" evidence="1">
    <location>
        <begin position="71"/>
        <end position="326"/>
    </location>
</feature>
<dbReference type="RefSeq" id="WP_278016734.1">
    <property type="nucleotide sequence ID" value="NZ_CP121106.1"/>
</dbReference>
<proteinExistence type="predicted"/>
<dbReference type="Pfam" id="PF12146">
    <property type="entry name" value="Hydrolase_4"/>
    <property type="match status" value="1"/>
</dbReference>
<sequence>MGAGATGYHLPKSNQCRRLAISDSSKGPAYHIDRRAIPPAARESIWQAGDGHELRRIDWPGARDADGEPIARGSILFLPGRGDNYEKYLETLEQWHRAGWQVTAADWRGQAGSGRLGKDPVTGHVDDFALWVEDLGAFWSKWKSERPGPYILAGHSMGGHLVLRTVADGVTDPDALVLSAPMLGFVGPLPAAVGHTAAKLMNKIGDPMRPAWKWSEKPGAIPASRQSLLTHDDDRYQDELWWREHRPELVMGPGSWGWVEQAYASMRGLFAPGRLESVTTPVLLVATSNDKLVSYPATEQAAARLPNAELVGFGEEAHHEILREIDAVRDRAMDAISEFLGRVAPPQ</sequence>
<dbReference type="Gene3D" id="3.40.50.1820">
    <property type="entry name" value="alpha/beta hydrolase"/>
    <property type="match status" value="1"/>
</dbReference>
<dbReference type="InterPro" id="IPR029058">
    <property type="entry name" value="AB_hydrolase_fold"/>
</dbReference>
<evidence type="ECO:0000313" key="2">
    <source>
        <dbReference type="EMBL" id="WFL78043.1"/>
    </source>
</evidence>
<accession>A0ABY8FSQ4</accession>
<evidence type="ECO:0000313" key="3">
    <source>
        <dbReference type="Proteomes" id="UP001215827"/>
    </source>
</evidence>
<reference evidence="2 3" key="1">
    <citation type="submission" date="2023-03" db="EMBL/GenBank/DDBJ databases">
        <title>Altererythrobacter sp. CAU 1644 isolated from sand.</title>
        <authorList>
            <person name="Kim W."/>
        </authorList>
    </citation>
    <scope>NUCLEOTIDE SEQUENCE [LARGE SCALE GENOMIC DNA]</scope>
    <source>
        <strain evidence="2 3">CAU 1644</strain>
    </source>
</reference>
<organism evidence="2 3">
    <name type="scientific">Altererythrobacter arenosus</name>
    <dbReference type="NCBI Taxonomy" id="3032592"/>
    <lineage>
        <taxon>Bacteria</taxon>
        <taxon>Pseudomonadati</taxon>
        <taxon>Pseudomonadota</taxon>
        <taxon>Alphaproteobacteria</taxon>
        <taxon>Sphingomonadales</taxon>
        <taxon>Erythrobacteraceae</taxon>
        <taxon>Altererythrobacter</taxon>
    </lineage>
</organism>
<dbReference type="EMBL" id="CP121106">
    <property type="protein sequence ID" value="WFL78043.1"/>
    <property type="molecule type" value="Genomic_DNA"/>
</dbReference>
<keyword evidence="3" id="KW-1185">Reference proteome</keyword>
<name>A0ABY8FSQ4_9SPHN</name>
<gene>
    <name evidence="2" type="ORF">P7228_02955</name>
</gene>